<name>A0A376BTY2_9NEIS</name>
<gene>
    <name evidence="1" type="ORF">NCTC10283_01855</name>
</gene>
<evidence type="ECO:0000313" key="1">
    <source>
        <dbReference type="EMBL" id="SSY80301.1"/>
    </source>
</evidence>
<dbReference type="RefSeq" id="WP_156961089.1">
    <property type="nucleotide sequence ID" value="NZ_CP091519.2"/>
</dbReference>
<dbReference type="STRING" id="1120980.GCA_000745955_00112"/>
<evidence type="ECO:0000313" key="2">
    <source>
        <dbReference type="Proteomes" id="UP000254209"/>
    </source>
</evidence>
<proteinExistence type="predicted"/>
<dbReference type="AlphaFoldDB" id="A0A376BTY2"/>
<reference evidence="1 2" key="1">
    <citation type="submission" date="2018-06" db="EMBL/GenBank/DDBJ databases">
        <authorList>
            <consortium name="Pathogen Informatics"/>
            <person name="Doyle S."/>
        </authorList>
    </citation>
    <scope>NUCLEOTIDE SEQUENCE [LARGE SCALE GENOMIC DNA]</scope>
    <source>
        <strain evidence="1 2">NCTC10283</strain>
    </source>
</reference>
<sequence length="54" mass="6156">MGYLTEFLRRQIVSWQGVLARADPEDKIAPSVNWQPIKIGCNLAKNFKRLIQAA</sequence>
<dbReference type="EMBL" id="UFSO01000003">
    <property type="protein sequence ID" value="SSY80301.1"/>
    <property type="molecule type" value="Genomic_DNA"/>
</dbReference>
<protein>
    <submittedName>
        <fullName evidence="1">Uncharacterized protein</fullName>
    </submittedName>
</protein>
<keyword evidence="2" id="KW-1185">Reference proteome</keyword>
<dbReference type="Proteomes" id="UP000254209">
    <property type="component" value="Unassembled WGS sequence"/>
</dbReference>
<organism evidence="1 2">
    <name type="scientific">Alysiella crassa</name>
    <dbReference type="NCBI Taxonomy" id="153491"/>
    <lineage>
        <taxon>Bacteria</taxon>
        <taxon>Pseudomonadati</taxon>
        <taxon>Pseudomonadota</taxon>
        <taxon>Betaproteobacteria</taxon>
        <taxon>Neisseriales</taxon>
        <taxon>Neisseriaceae</taxon>
        <taxon>Alysiella</taxon>
    </lineage>
</organism>
<accession>A0A376BTY2</accession>